<feature type="domain" description="Cadherin-like beta-sandwich-like" evidence="5">
    <location>
        <begin position="73"/>
        <end position="162"/>
    </location>
</feature>
<evidence type="ECO:0000256" key="1">
    <source>
        <dbReference type="ARBA" id="ARBA00022729"/>
    </source>
</evidence>
<organism evidence="6 7">
    <name type="scientific">Haliangium ochraceum (strain DSM 14365 / JCM 11303 / SMP-2)</name>
    <dbReference type="NCBI Taxonomy" id="502025"/>
    <lineage>
        <taxon>Bacteria</taxon>
        <taxon>Pseudomonadati</taxon>
        <taxon>Myxococcota</taxon>
        <taxon>Polyangia</taxon>
        <taxon>Haliangiales</taxon>
        <taxon>Kofleriaceae</taxon>
        <taxon>Haliangium</taxon>
    </lineage>
</organism>
<protein>
    <submittedName>
        <fullName evidence="6">Integrin alpha beta-propellor repeat protein</fullName>
    </submittedName>
</protein>
<keyword evidence="2" id="KW-0677">Repeat</keyword>
<dbReference type="InterPro" id="IPR013517">
    <property type="entry name" value="FG-GAP"/>
</dbReference>
<keyword evidence="7" id="KW-1185">Reference proteome</keyword>
<dbReference type="GO" id="GO:0007229">
    <property type="term" value="P:integrin-mediated signaling pathway"/>
    <property type="evidence" value="ECO:0007669"/>
    <property type="project" value="UniProtKB-KW"/>
</dbReference>
<dbReference type="Proteomes" id="UP000001880">
    <property type="component" value="Chromosome"/>
</dbReference>
<dbReference type="eggNOG" id="COG3203">
    <property type="taxonomic scope" value="Bacteria"/>
</dbReference>
<dbReference type="Pfam" id="PF12733">
    <property type="entry name" value="Cadherin-like"/>
    <property type="match status" value="1"/>
</dbReference>
<accession>D0LXW9</accession>
<dbReference type="InterPro" id="IPR011043">
    <property type="entry name" value="Gal_Oxase/kelch_b-propeller"/>
</dbReference>
<sequence>MHLTDARDEVTAMSYFHPPARRRARLGALACVAALASALSACGGGDGSGPDPDIPDAAPPDVPDAMLDANADLSALTVSQGTLAPIFAPHVTSYRLSVSLLVADLNLQPTAASAAATVSVDGSALEPGAGASVPLDIGDNVITIEVTAEAGNLSSYTLTVTRTAAVFDPRYIKADDPISGEEYGTSVSLDGDFLAVGVPKAAGVHPDDPDRQLSESGGVYVLRREGTVWFTDAYLTAANAGSLDLFGASVALSGDMLAVGAPGEASGDAANPDDNERESSGAVYIFRRGDEGWTQEAYLKADNLDGNDTFGSAVAAQGALVAVGAPAEDSFSAETPDDDSNPNSGAVYVFAYDGAAWQQSAYLKANNPDPSDGFGSAIALADTLLVAGAPGEDSARAEDPDDDSASGSGAAYGFRLGGDDAWTEEVYLKAGNAGGGDSFGSSVAVSGEVIAVGAPGESSATGNDGNDNNASGSGAVYTYEPVGGAWMQRTYLKAANLDSQDGFGTSLALRGGVLAVGAPGESSGDAADPADDSAADSGAVYLFLGAGSAWLQEAYLKPDMVIDASDAFGASVALSDIALAVGAIGESSGIKVSPFDNSARNSGAVYLYQ</sequence>
<dbReference type="InterPro" id="IPR025883">
    <property type="entry name" value="Cadherin-like_domain"/>
</dbReference>
<evidence type="ECO:0000256" key="3">
    <source>
        <dbReference type="ARBA" id="ARBA00023180"/>
    </source>
</evidence>
<dbReference type="HOGENOM" id="CLU_025051_0_0_7"/>
<dbReference type="STRING" id="502025.Hoch_1775"/>
<evidence type="ECO:0000259" key="5">
    <source>
        <dbReference type="Pfam" id="PF12733"/>
    </source>
</evidence>
<dbReference type="SMART" id="SM00191">
    <property type="entry name" value="Int_alpha"/>
    <property type="match status" value="6"/>
</dbReference>
<dbReference type="InterPro" id="IPR013519">
    <property type="entry name" value="Int_alpha_beta-p"/>
</dbReference>
<evidence type="ECO:0000313" key="6">
    <source>
        <dbReference type="EMBL" id="ACY14324.1"/>
    </source>
</evidence>
<keyword evidence="3" id="KW-0325">Glycoprotein</keyword>
<dbReference type="KEGG" id="hoh:Hoch_1775"/>
<dbReference type="SUPFAM" id="SSF50965">
    <property type="entry name" value="Galactose oxidase, central domain"/>
    <property type="match status" value="1"/>
</dbReference>
<dbReference type="AlphaFoldDB" id="D0LXW9"/>
<feature type="region of interest" description="Disordered" evidence="4">
    <location>
        <begin position="390"/>
        <end position="410"/>
    </location>
</feature>
<proteinExistence type="predicted"/>
<name>D0LXW9_HALO1</name>
<evidence type="ECO:0000256" key="2">
    <source>
        <dbReference type="ARBA" id="ARBA00022737"/>
    </source>
</evidence>
<keyword evidence="1" id="KW-0732">Signal</keyword>
<gene>
    <name evidence="6" type="ordered locus">Hoch_1775</name>
</gene>
<dbReference type="Gene3D" id="2.130.10.130">
    <property type="entry name" value="Integrin alpha, N-terminal"/>
    <property type="match status" value="3"/>
</dbReference>
<dbReference type="PANTHER" id="PTHR36220:SF1">
    <property type="entry name" value="GAMMA TUBULIN COMPLEX COMPONENT C-TERMINAL DOMAIN-CONTAINING PROTEIN"/>
    <property type="match status" value="1"/>
</dbReference>
<dbReference type="Pfam" id="PF14312">
    <property type="entry name" value="FG-GAP_2"/>
    <property type="match status" value="7"/>
</dbReference>
<dbReference type="EMBL" id="CP001804">
    <property type="protein sequence ID" value="ACY14324.1"/>
    <property type="molecule type" value="Genomic_DNA"/>
</dbReference>
<keyword evidence="6" id="KW-0401">Integrin</keyword>
<dbReference type="PANTHER" id="PTHR36220">
    <property type="entry name" value="UNNAMED PRODUCT"/>
    <property type="match status" value="1"/>
</dbReference>
<evidence type="ECO:0000313" key="7">
    <source>
        <dbReference type="Proteomes" id="UP000001880"/>
    </source>
</evidence>
<reference evidence="6 7" key="1">
    <citation type="journal article" date="2010" name="Stand. Genomic Sci.">
        <title>Complete genome sequence of Haliangium ochraceum type strain (SMP-2).</title>
        <authorList>
            <consortium name="US DOE Joint Genome Institute (JGI-PGF)"/>
            <person name="Ivanova N."/>
            <person name="Daum C."/>
            <person name="Lang E."/>
            <person name="Abt B."/>
            <person name="Kopitz M."/>
            <person name="Saunders E."/>
            <person name="Lapidus A."/>
            <person name="Lucas S."/>
            <person name="Glavina Del Rio T."/>
            <person name="Nolan M."/>
            <person name="Tice H."/>
            <person name="Copeland A."/>
            <person name="Cheng J.F."/>
            <person name="Chen F."/>
            <person name="Bruce D."/>
            <person name="Goodwin L."/>
            <person name="Pitluck S."/>
            <person name="Mavromatis K."/>
            <person name="Pati A."/>
            <person name="Mikhailova N."/>
            <person name="Chen A."/>
            <person name="Palaniappan K."/>
            <person name="Land M."/>
            <person name="Hauser L."/>
            <person name="Chang Y.J."/>
            <person name="Jeffries C.D."/>
            <person name="Detter J.C."/>
            <person name="Brettin T."/>
            <person name="Rohde M."/>
            <person name="Goker M."/>
            <person name="Bristow J."/>
            <person name="Markowitz V."/>
            <person name="Eisen J.A."/>
            <person name="Hugenholtz P."/>
            <person name="Kyrpides N.C."/>
            <person name="Klenk H.P."/>
        </authorList>
    </citation>
    <scope>NUCLEOTIDE SEQUENCE [LARGE SCALE GENOMIC DNA]</scope>
    <source>
        <strain evidence="7">DSM 14365 / CIP 107738 / JCM 11303 / AJ 13395 / SMP-2</strain>
    </source>
</reference>
<evidence type="ECO:0000256" key="4">
    <source>
        <dbReference type="SAM" id="MobiDB-lite"/>
    </source>
</evidence>
<dbReference type="InterPro" id="IPR028994">
    <property type="entry name" value="Integrin_alpha_N"/>
</dbReference>